<evidence type="ECO:0000256" key="4">
    <source>
        <dbReference type="SAM" id="SignalP"/>
    </source>
</evidence>
<feature type="compositionally biased region" description="Low complexity" evidence="3">
    <location>
        <begin position="668"/>
        <end position="704"/>
    </location>
</feature>
<proteinExistence type="predicted"/>
<feature type="region of interest" description="Disordered" evidence="3">
    <location>
        <begin position="846"/>
        <end position="978"/>
    </location>
</feature>
<feature type="region of interest" description="Disordered" evidence="3">
    <location>
        <begin position="626"/>
        <end position="645"/>
    </location>
</feature>
<evidence type="ECO:0008006" key="7">
    <source>
        <dbReference type="Google" id="ProtNLM"/>
    </source>
</evidence>
<feature type="region of interest" description="Disordered" evidence="3">
    <location>
        <begin position="733"/>
        <end position="813"/>
    </location>
</feature>
<feature type="compositionally biased region" description="Polar residues" evidence="3">
    <location>
        <begin position="804"/>
        <end position="813"/>
    </location>
</feature>
<organism evidence="5 6">
    <name type="scientific">Lactarius akahatsu</name>
    <dbReference type="NCBI Taxonomy" id="416441"/>
    <lineage>
        <taxon>Eukaryota</taxon>
        <taxon>Fungi</taxon>
        <taxon>Dikarya</taxon>
        <taxon>Basidiomycota</taxon>
        <taxon>Agaricomycotina</taxon>
        <taxon>Agaricomycetes</taxon>
        <taxon>Russulales</taxon>
        <taxon>Russulaceae</taxon>
        <taxon>Lactarius</taxon>
    </lineage>
</organism>
<feature type="compositionally biased region" description="Low complexity" evidence="3">
    <location>
        <begin position="881"/>
        <end position="893"/>
    </location>
</feature>
<evidence type="ECO:0000313" key="6">
    <source>
        <dbReference type="Proteomes" id="UP001201163"/>
    </source>
</evidence>
<evidence type="ECO:0000313" key="5">
    <source>
        <dbReference type="EMBL" id="KAH8990264.1"/>
    </source>
</evidence>
<feature type="chain" id="PRO_5042001995" description="Galactose oxidase" evidence="4">
    <location>
        <begin position="18"/>
        <end position="1001"/>
    </location>
</feature>
<feature type="signal peptide" evidence="4">
    <location>
        <begin position="1"/>
        <end position="17"/>
    </location>
</feature>
<feature type="compositionally biased region" description="Low complexity" evidence="3">
    <location>
        <begin position="402"/>
        <end position="417"/>
    </location>
</feature>
<reference evidence="5" key="1">
    <citation type="submission" date="2022-01" db="EMBL/GenBank/DDBJ databases">
        <title>Comparative genomics reveals a dynamic genome evolution in the ectomycorrhizal milk-cap (Lactarius) mushrooms.</title>
        <authorList>
            <consortium name="DOE Joint Genome Institute"/>
            <person name="Lebreton A."/>
            <person name="Tang N."/>
            <person name="Kuo A."/>
            <person name="LaButti K."/>
            <person name="Drula E."/>
            <person name="Barry K."/>
            <person name="Clum A."/>
            <person name="Lipzen A."/>
            <person name="Mousain D."/>
            <person name="Ng V."/>
            <person name="Wang R."/>
            <person name="Wang X."/>
            <person name="Dai Y."/>
            <person name="Henrissat B."/>
            <person name="Grigoriev I.V."/>
            <person name="Guerin-Laguette A."/>
            <person name="Yu F."/>
            <person name="Martin F.M."/>
        </authorList>
    </citation>
    <scope>NUCLEOTIDE SEQUENCE</scope>
    <source>
        <strain evidence="5">QP</strain>
    </source>
</reference>
<dbReference type="Proteomes" id="UP001201163">
    <property type="component" value="Unassembled WGS sequence"/>
</dbReference>
<name>A0AAD4LDV0_9AGAM</name>
<dbReference type="EMBL" id="JAKELL010000031">
    <property type="protein sequence ID" value="KAH8990264.1"/>
    <property type="molecule type" value="Genomic_DNA"/>
</dbReference>
<feature type="compositionally biased region" description="Basic and acidic residues" evidence="3">
    <location>
        <begin position="764"/>
        <end position="778"/>
    </location>
</feature>
<dbReference type="PANTHER" id="PTHR46228:SF2">
    <property type="entry name" value="KELCH REPEAT PROTEIN (AFU_ORTHOLOGUE AFUA_4G14350)"/>
    <property type="match status" value="1"/>
</dbReference>
<sequence length="1001" mass="106463">MRLLDVFLFTLFNLSAALYTAVPRWAQAVVVINDALFLYGGKTDQYNAFGYNSAPWNNDLLFLSLSTAFDPSVPPWQIPPSPRKALRSPGTHSPRSTIPMRSSLAATPGPLSAVTILDNDDSAQLLNVLDRIQPIFIPLPEGWAGEPQRRMRHATASINGSIYIIGGEAADDSGNLFSTHYLFIPSIPLFIELPSENAPPGIIGHAAIILPDGRLLVFGGISQGQLVPFDVCWVLDTTQSNLMWTRASIDQSTLPNPRSSFAVVLLDDGRILIQGGTDAAFQSTLDDGWILDPSRSPMAWTPVPALSQLGPRKDHFAINAGGQVVFGLGYGSSAPADAALHVYDVGAASFQPTFSPVTAPPAHTTLPPDPSQTITNGPGGTVTFPNGQPPGHSGTGVSGSNTGPSTRHPTSSTSTSTSGGGDNGQGNGNGINSGKSHTAAIAVGSVLGAVGLATCAVLTVWYLHRRHARSNPSFSPLDDDDEEHPHSITAVPIAGTHEKGPRILAVPLGLLSMTRTAASTGKFSVVEDLRAARVWSILAPAAVPTGGRTLLLQSLRNLARSTGRASHSRESSTAIDWEKRGVDPFSPEVALMAGGLERNELPERTGPSQPYENPFAHRDSSSEVLYDYLSGPEPEPHEDPQEARPSALRTLTPRVDFVPLSPLIEQASQNSLSNSSSSHNASSEQNVGSGSSNGNLSRSPRPSSILDPNPPPSEPIRRSNSWWARFAKTPLLERRNTGSSTRDPSGFIDFRDPNPPPRLLTIEESTHSHSPDVSESRRMGSVGISAARSQTRRRPSLYHETSHGRSASSLQTANTDTLERMGGTMDIVQRDATLDSRFTTVTSPFADDEFGVAGGPGQSTSPPSSFGSSPLQALFVRGQPSYSSARTESSSELPPSPPSTPPTSTSPHEQSGDPTSGEPPAVAHPRVPPAGGGPQSPGVSERVRAFERRMSRDGEVPPPPTNTRRREERTTPRPVVRYGLVPRASLFVANPDGGPEREPRV</sequence>
<dbReference type="Pfam" id="PF24681">
    <property type="entry name" value="Kelch_KLHDC2_KLHL20_DRC7"/>
    <property type="match status" value="1"/>
</dbReference>
<comment type="caution">
    <text evidence="5">The sequence shown here is derived from an EMBL/GenBank/DDBJ whole genome shotgun (WGS) entry which is preliminary data.</text>
</comment>
<gene>
    <name evidence="5" type="ORF">EDB92DRAFT_2104049</name>
</gene>
<dbReference type="AlphaFoldDB" id="A0AAD4LDV0"/>
<evidence type="ECO:0000256" key="3">
    <source>
        <dbReference type="SAM" id="MobiDB-lite"/>
    </source>
</evidence>
<feature type="region of interest" description="Disordered" evidence="3">
    <location>
        <begin position="668"/>
        <end position="718"/>
    </location>
</feature>
<feature type="region of interest" description="Disordered" evidence="3">
    <location>
        <begin position="597"/>
        <end position="619"/>
    </location>
</feature>
<dbReference type="InterPro" id="IPR015915">
    <property type="entry name" value="Kelch-typ_b-propeller"/>
</dbReference>
<feature type="compositionally biased region" description="Gly residues" evidence="3">
    <location>
        <begin position="418"/>
        <end position="431"/>
    </location>
</feature>
<dbReference type="PANTHER" id="PTHR46228">
    <property type="entry name" value="KELCH DOMAIN-CONTAINING PROTEIN"/>
    <property type="match status" value="1"/>
</dbReference>
<feature type="region of interest" description="Disordered" evidence="3">
    <location>
        <begin position="79"/>
        <end position="102"/>
    </location>
</feature>
<feature type="compositionally biased region" description="Polar residues" evidence="3">
    <location>
        <begin position="90"/>
        <end position="100"/>
    </location>
</feature>
<evidence type="ECO:0000256" key="1">
    <source>
        <dbReference type="ARBA" id="ARBA00022441"/>
    </source>
</evidence>
<accession>A0AAD4LDV0</accession>
<feature type="region of interest" description="Disordered" evidence="3">
    <location>
        <begin position="356"/>
        <end position="432"/>
    </location>
</feature>
<dbReference type="Gene3D" id="2.120.10.80">
    <property type="entry name" value="Kelch-type beta propeller"/>
    <property type="match status" value="2"/>
</dbReference>
<keyword evidence="6" id="KW-1185">Reference proteome</keyword>
<dbReference type="SUPFAM" id="SSF117281">
    <property type="entry name" value="Kelch motif"/>
    <property type="match status" value="1"/>
</dbReference>
<protein>
    <recommendedName>
        <fullName evidence="7">Galactose oxidase</fullName>
    </recommendedName>
</protein>
<keyword evidence="4" id="KW-0732">Signal</keyword>
<keyword evidence="2" id="KW-0677">Repeat</keyword>
<feature type="compositionally biased region" description="Low complexity" evidence="3">
    <location>
        <begin position="858"/>
        <end position="870"/>
    </location>
</feature>
<evidence type="ECO:0000256" key="2">
    <source>
        <dbReference type="ARBA" id="ARBA00022737"/>
    </source>
</evidence>
<feature type="compositionally biased region" description="Basic and acidic residues" evidence="3">
    <location>
        <begin position="941"/>
        <end position="955"/>
    </location>
</feature>
<keyword evidence="1" id="KW-0880">Kelch repeat</keyword>